<feature type="transmembrane region" description="Helical" evidence="14">
    <location>
        <begin position="111"/>
        <end position="129"/>
    </location>
</feature>
<evidence type="ECO:0000256" key="7">
    <source>
        <dbReference type="ARBA" id="ARBA00022796"/>
    </source>
</evidence>
<evidence type="ECO:0000256" key="8">
    <source>
        <dbReference type="ARBA" id="ARBA00022840"/>
    </source>
</evidence>
<evidence type="ECO:0000256" key="3">
    <source>
        <dbReference type="ARBA" id="ARBA00012517"/>
    </source>
</evidence>
<dbReference type="InterPro" id="IPR008250">
    <property type="entry name" value="ATPase_P-typ_transduc_dom_A_sf"/>
</dbReference>
<dbReference type="InterPro" id="IPR059000">
    <property type="entry name" value="ATPase_P-type_domA"/>
</dbReference>
<evidence type="ECO:0000313" key="18">
    <source>
        <dbReference type="Proteomes" id="UP001524944"/>
    </source>
</evidence>
<protein>
    <recommendedName>
        <fullName evidence="3">P-type Cu(+) transporter</fullName>
        <ecNumber evidence="3">7.2.2.8</ecNumber>
    </recommendedName>
</protein>
<comment type="catalytic activity">
    <reaction evidence="13">
        <text>Cu(+)(in) + ATP + H2O = Cu(+)(out) + ADP + phosphate + H(+)</text>
        <dbReference type="Rhea" id="RHEA:25792"/>
        <dbReference type="ChEBI" id="CHEBI:15377"/>
        <dbReference type="ChEBI" id="CHEBI:15378"/>
        <dbReference type="ChEBI" id="CHEBI:30616"/>
        <dbReference type="ChEBI" id="CHEBI:43474"/>
        <dbReference type="ChEBI" id="CHEBI:49552"/>
        <dbReference type="ChEBI" id="CHEBI:456216"/>
        <dbReference type="EC" id="7.2.2.8"/>
    </reaction>
</comment>
<comment type="subcellular location">
    <subcellularLocation>
        <location evidence="14">Cell membrane</location>
    </subcellularLocation>
    <subcellularLocation>
        <location evidence="1">Endomembrane system</location>
        <topology evidence="1">Multi-pass membrane protein</topology>
    </subcellularLocation>
</comment>
<keyword evidence="7" id="KW-0406">Ion transport</keyword>
<feature type="region of interest" description="Disordered" evidence="15">
    <location>
        <begin position="1"/>
        <end position="67"/>
    </location>
</feature>
<evidence type="ECO:0000256" key="12">
    <source>
        <dbReference type="ARBA" id="ARBA00023136"/>
    </source>
</evidence>
<evidence type="ECO:0000256" key="5">
    <source>
        <dbReference type="ARBA" id="ARBA00022723"/>
    </source>
</evidence>
<dbReference type="SUPFAM" id="SSF81653">
    <property type="entry name" value="Calcium ATPase, transduction domain A"/>
    <property type="match status" value="1"/>
</dbReference>
<dbReference type="SFLD" id="SFLDF00027">
    <property type="entry name" value="p-type_atpase"/>
    <property type="match status" value="1"/>
</dbReference>
<keyword evidence="10 14" id="KW-1133">Transmembrane helix</keyword>
<keyword evidence="14" id="KW-1003">Cell membrane</keyword>
<dbReference type="PANTHER" id="PTHR43520:SF8">
    <property type="entry name" value="P-TYPE CU(+) TRANSPORTER"/>
    <property type="match status" value="1"/>
</dbReference>
<evidence type="ECO:0000256" key="1">
    <source>
        <dbReference type="ARBA" id="ARBA00004127"/>
    </source>
</evidence>
<dbReference type="SFLD" id="SFLDS00003">
    <property type="entry name" value="Haloacid_Dehalogenase"/>
    <property type="match status" value="1"/>
</dbReference>
<evidence type="ECO:0000256" key="13">
    <source>
        <dbReference type="ARBA" id="ARBA00049289"/>
    </source>
</evidence>
<dbReference type="EMBL" id="JANPWE010000005">
    <property type="protein sequence ID" value="MCR6546042.1"/>
    <property type="molecule type" value="Genomic_DNA"/>
</dbReference>
<accession>A0ABT1Y5A1</accession>
<dbReference type="PRINTS" id="PR00119">
    <property type="entry name" value="CATATPASE"/>
</dbReference>
<dbReference type="Gene3D" id="2.70.150.10">
    <property type="entry name" value="Calcium-transporting ATPase, cytoplasmic transduction domain A"/>
    <property type="match status" value="1"/>
</dbReference>
<dbReference type="Gene3D" id="3.40.50.1000">
    <property type="entry name" value="HAD superfamily/HAD-like"/>
    <property type="match status" value="1"/>
</dbReference>
<dbReference type="GO" id="GO:0016787">
    <property type="term" value="F:hydrolase activity"/>
    <property type="evidence" value="ECO:0007669"/>
    <property type="project" value="UniProtKB-KW"/>
</dbReference>
<organism evidence="17 18">
    <name type="scientific">Dehalobacterium formicoaceticum</name>
    <dbReference type="NCBI Taxonomy" id="51515"/>
    <lineage>
        <taxon>Bacteria</taxon>
        <taxon>Bacillati</taxon>
        <taxon>Bacillota</taxon>
        <taxon>Clostridia</taxon>
        <taxon>Eubacteriales</taxon>
        <taxon>Peptococcaceae</taxon>
        <taxon>Dehalobacterium</taxon>
    </lineage>
</organism>
<dbReference type="InterPro" id="IPR023299">
    <property type="entry name" value="ATPase_P-typ_cyto_dom_N"/>
</dbReference>
<sequence>MDHTNHEHNGHNEQKGKNEHHGPSHTNATEKEADVQERHGSHDQQEKNFDHGSHETHESHKSHENHDHTSMVNDFKVRFFVSLLITVPILLLSPMIQMFLGIDFSFPGDHYLLFFLSTVLFVYGGKPFLTGSVKELKEKTPGMMTLISLAIIVAYLYSSISVIFFDGIEFFWELATLIVIMLLGHWIEMKSVQGASRSLEELVKLMPEEAHLIRENGEISDVPVSTLKSGDRILIKPGEKIPVDGVVFDGISSVNESMITGESVPVEKGRGDVVIGGSINGEGIIKFTVNRVGQETFLSQVMKLVREAQSSKSKTQRLADKAAGWLFYIAVSAGTITFLAWMAVTGDLGYAMERAVTVIIISCPHALGLAIPLVTAVSAGIGAKKGLLIRNRAAFENARTISTVVFDKTGTLTEGEFGITDIHAIAVTQDELLEIVYALEAQSEHPIAKGIVRVGRMRNLPLKEVVNYQNITGMGLKGQVEGKEIMIAGPAYLRTEQILFDEGDYEKLAQEGKTVIFVLEGKKLLGLIALSDMVKEDAKEAVERLKEMNIDSYMLTGDNRRVAAYVGEQLNITQVYAEVLPQEKAEKIEEIQKTKGRVAMTGDGVNDAPALAKSDLGIAIGAGTDVAIETADIILVKSNPLDVVYLLKLSRATYRKMIQNLIWATGYNAIALPLAAGVLINQGIVISPALGAVLMSLSTIVVAINARLLKIE</sequence>
<dbReference type="Proteomes" id="UP001524944">
    <property type="component" value="Unassembled WGS sequence"/>
</dbReference>
<keyword evidence="7" id="KW-0187">Copper transport</keyword>
<dbReference type="SUPFAM" id="SSF56784">
    <property type="entry name" value="HAD-like"/>
    <property type="match status" value="1"/>
</dbReference>
<feature type="transmembrane region" description="Helical" evidence="14">
    <location>
        <begin position="170"/>
        <end position="187"/>
    </location>
</feature>
<dbReference type="SUPFAM" id="SSF81665">
    <property type="entry name" value="Calcium ATPase, transmembrane domain M"/>
    <property type="match status" value="1"/>
</dbReference>
<dbReference type="NCBIfam" id="TIGR01494">
    <property type="entry name" value="ATPase_P-type"/>
    <property type="match status" value="1"/>
</dbReference>
<comment type="caution">
    <text evidence="17">The sequence shown here is derived from an EMBL/GenBank/DDBJ whole genome shotgun (WGS) entry which is preliminary data.</text>
</comment>
<dbReference type="NCBIfam" id="TIGR01511">
    <property type="entry name" value="ATPase-IB1_Cu"/>
    <property type="match status" value="1"/>
</dbReference>
<evidence type="ECO:0000256" key="11">
    <source>
        <dbReference type="ARBA" id="ARBA00023008"/>
    </source>
</evidence>
<dbReference type="PRINTS" id="PR00120">
    <property type="entry name" value="HATPASE"/>
</dbReference>
<feature type="transmembrane region" description="Helical" evidence="14">
    <location>
        <begin position="79"/>
        <end position="99"/>
    </location>
</feature>
<feature type="transmembrane region" description="Helical" evidence="14">
    <location>
        <begin position="141"/>
        <end position="164"/>
    </location>
</feature>
<dbReference type="InterPro" id="IPR001757">
    <property type="entry name" value="P_typ_ATPase"/>
</dbReference>
<dbReference type="InterPro" id="IPR023298">
    <property type="entry name" value="ATPase_P-typ_TM_dom_sf"/>
</dbReference>
<dbReference type="RefSeq" id="WP_257913456.1">
    <property type="nucleotide sequence ID" value="NZ_JANPWE010000005.1"/>
</dbReference>
<dbReference type="InterPro" id="IPR036412">
    <property type="entry name" value="HAD-like_sf"/>
</dbReference>
<keyword evidence="8 14" id="KW-0067">ATP-binding</keyword>
<feature type="transmembrane region" description="Helical" evidence="14">
    <location>
        <begin position="661"/>
        <end position="680"/>
    </location>
</feature>
<evidence type="ECO:0000256" key="14">
    <source>
        <dbReference type="RuleBase" id="RU362081"/>
    </source>
</evidence>
<dbReference type="Pfam" id="PF00702">
    <property type="entry name" value="Hydrolase"/>
    <property type="match status" value="1"/>
</dbReference>
<dbReference type="Gene3D" id="3.40.1110.10">
    <property type="entry name" value="Calcium-transporting ATPase, cytoplasmic domain N"/>
    <property type="match status" value="1"/>
</dbReference>
<keyword evidence="18" id="KW-1185">Reference proteome</keyword>
<evidence type="ECO:0000256" key="2">
    <source>
        <dbReference type="ARBA" id="ARBA00006024"/>
    </source>
</evidence>
<evidence type="ECO:0000256" key="4">
    <source>
        <dbReference type="ARBA" id="ARBA00022692"/>
    </source>
</evidence>
<dbReference type="NCBIfam" id="TIGR01525">
    <property type="entry name" value="ATPase-IB_hvy"/>
    <property type="match status" value="1"/>
</dbReference>
<dbReference type="Pfam" id="PF00122">
    <property type="entry name" value="E1-E2_ATPase"/>
    <property type="match status" value="1"/>
</dbReference>
<evidence type="ECO:0000256" key="15">
    <source>
        <dbReference type="SAM" id="MobiDB-lite"/>
    </source>
</evidence>
<reference evidence="17 18" key="1">
    <citation type="submission" date="2022-08" db="EMBL/GenBank/DDBJ databases">
        <title>Proteogenomics of the novel Dehalobacterium formicoaceticum strain EZ94 highlights a key role of methyltransferases during anaerobic dichloromethane degradation.</title>
        <authorList>
            <person name="Wasmund K."/>
        </authorList>
    </citation>
    <scope>NUCLEOTIDE SEQUENCE [LARGE SCALE GENOMIC DNA]</scope>
    <source>
        <strain evidence="17 18">EZ94</strain>
    </source>
</reference>
<feature type="transmembrane region" description="Helical" evidence="14">
    <location>
        <begin position="686"/>
        <end position="706"/>
    </location>
</feature>
<dbReference type="PANTHER" id="PTHR43520">
    <property type="entry name" value="ATP7, ISOFORM B"/>
    <property type="match status" value="1"/>
</dbReference>
<proteinExistence type="inferred from homology"/>
<keyword evidence="4 14" id="KW-0812">Transmembrane</keyword>
<name>A0ABT1Y5A1_9FIRM</name>
<comment type="similarity">
    <text evidence="2 14">Belongs to the cation transport ATPase (P-type) (TC 3.A.3) family. Type IB subfamily.</text>
</comment>
<dbReference type="PROSITE" id="PS00154">
    <property type="entry name" value="ATPASE_E1_E2"/>
    <property type="match status" value="1"/>
</dbReference>
<dbReference type="InterPro" id="IPR018303">
    <property type="entry name" value="ATPase_P-typ_P_site"/>
</dbReference>
<feature type="transmembrane region" description="Helical" evidence="14">
    <location>
        <begin position="356"/>
        <end position="382"/>
    </location>
</feature>
<keyword evidence="9" id="KW-1278">Translocase</keyword>
<keyword evidence="6 14" id="KW-0547">Nucleotide-binding</keyword>
<dbReference type="InterPro" id="IPR044492">
    <property type="entry name" value="P_typ_ATPase_HD_dom"/>
</dbReference>
<dbReference type="EC" id="7.2.2.8" evidence="3"/>
<dbReference type="SFLD" id="SFLDG00002">
    <property type="entry name" value="C1.7:_P-type_atpase_like"/>
    <property type="match status" value="1"/>
</dbReference>
<keyword evidence="12 14" id="KW-0472">Membrane</keyword>
<dbReference type="InterPro" id="IPR027256">
    <property type="entry name" value="P-typ_ATPase_IB"/>
</dbReference>
<keyword evidence="5 14" id="KW-0479">Metal-binding</keyword>
<keyword evidence="7" id="KW-0813">Transport</keyword>
<evidence type="ECO:0000256" key="9">
    <source>
        <dbReference type="ARBA" id="ARBA00022967"/>
    </source>
</evidence>
<dbReference type="InterPro" id="IPR023214">
    <property type="entry name" value="HAD_sf"/>
</dbReference>
<dbReference type="NCBIfam" id="TIGR01512">
    <property type="entry name" value="ATPase-IB2_Cd"/>
    <property type="match status" value="1"/>
</dbReference>
<gene>
    <name evidence="17" type="ORF">NVS47_11050</name>
</gene>
<feature type="transmembrane region" description="Helical" evidence="14">
    <location>
        <begin position="322"/>
        <end position="344"/>
    </location>
</feature>
<evidence type="ECO:0000259" key="16">
    <source>
        <dbReference type="Pfam" id="PF00122"/>
    </source>
</evidence>
<evidence type="ECO:0000313" key="17">
    <source>
        <dbReference type="EMBL" id="MCR6546042.1"/>
    </source>
</evidence>
<evidence type="ECO:0000256" key="10">
    <source>
        <dbReference type="ARBA" id="ARBA00022989"/>
    </source>
</evidence>
<keyword evidence="17" id="KW-0378">Hydrolase</keyword>
<feature type="domain" description="P-type ATPase A" evidence="16">
    <location>
        <begin position="205"/>
        <end position="305"/>
    </location>
</feature>
<keyword evidence="11" id="KW-0186">Copper</keyword>
<evidence type="ECO:0000256" key="6">
    <source>
        <dbReference type="ARBA" id="ARBA00022741"/>
    </source>
</evidence>